<dbReference type="STRING" id="335541.Swol_0058"/>
<keyword evidence="2" id="KW-1185">Reference proteome</keyword>
<dbReference type="PANTHER" id="PTHR12526:SF630">
    <property type="entry name" value="GLYCOSYLTRANSFERASE"/>
    <property type="match status" value="1"/>
</dbReference>
<dbReference type="HOGENOM" id="CLU_041132_0_0_9"/>
<evidence type="ECO:0000313" key="1">
    <source>
        <dbReference type="EMBL" id="ABI67416.1"/>
    </source>
</evidence>
<name>Q0B0T8_SYNWW</name>
<dbReference type="Gene3D" id="3.40.50.2000">
    <property type="entry name" value="Glycogen Phosphorylase B"/>
    <property type="match status" value="1"/>
</dbReference>
<dbReference type="SUPFAM" id="SSF53756">
    <property type="entry name" value="UDP-Glycosyltransferase/glycogen phosphorylase"/>
    <property type="match status" value="1"/>
</dbReference>
<reference evidence="2" key="1">
    <citation type="journal article" date="2010" name="Environ. Microbiol.">
        <title>The genome of Syntrophomonas wolfei: new insights into syntrophic metabolism and biohydrogen production.</title>
        <authorList>
            <person name="Sieber J.R."/>
            <person name="Sims D.R."/>
            <person name="Han C."/>
            <person name="Kim E."/>
            <person name="Lykidis A."/>
            <person name="Lapidus A.L."/>
            <person name="McDonnald E."/>
            <person name="Rohlin L."/>
            <person name="Culley D.E."/>
            <person name="Gunsalus R."/>
            <person name="McInerney M.J."/>
        </authorList>
    </citation>
    <scope>NUCLEOTIDE SEQUENCE [LARGE SCALE GENOMIC DNA]</scope>
    <source>
        <strain evidence="2">DSM 2245B / Goettingen</strain>
    </source>
</reference>
<dbReference type="Pfam" id="PF13692">
    <property type="entry name" value="Glyco_trans_1_4"/>
    <property type="match status" value="1"/>
</dbReference>
<proteinExistence type="predicted"/>
<evidence type="ECO:0000313" key="2">
    <source>
        <dbReference type="Proteomes" id="UP000001968"/>
    </source>
</evidence>
<accession>Q0B0T8</accession>
<dbReference type="GO" id="GO:0016740">
    <property type="term" value="F:transferase activity"/>
    <property type="evidence" value="ECO:0007669"/>
    <property type="project" value="UniProtKB-KW"/>
</dbReference>
<protein>
    <submittedName>
        <fullName evidence="1">Glycosyltransferase-like protein</fullName>
    </submittedName>
</protein>
<dbReference type="KEGG" id="swo:Swol_0058"/>
<keyword evidence="1" id="KW-0808">Transferase</keyword>
<dbReference type="CAZy" id="GT4">
    <property type="family name" value="Glycosyltransferase Family 4"/>
</dbReference>
<dbReference type="eggNOG" id="COG0438">
    <property type="taxonomic scope" value="Bacteria"/>
</dbReference>
<dbReference type="PANTHER" id="PTHR12526">
    <property type="entry name" value="GLYCOSYLTRANSFERASE"/>
    <property type="match status" value="1"/>
</dbReference>
<dbReference type="RefSeq" id="WP_011639527.1">
    <property type="nucleotide sequence ID" value="NC_008346.1"/>
</dbReference>
<organism evidence="1 2">
    <name type="scientific">Syntrophomonas wolfei subsp. wolfei (strain DSM 2245B / Goettingen)</name>
    <dbReference type="NCBI Taxonomy" id="335541"/>
    <lineage>
        <taxon>Bacteria</taxon>
        <taxon>Bacillati</taxon>
        <taxon>Bacillota</taxon>
        <taxon>Clostridia</taxon>
        <taxon>Eubacteriales</taxon>
        <taxon>Syntrophomonadaceae</taxon>
        <taxon>Syntrophomonas</taxon>
    </lineage>
</organism>
<dbReference type="EMBL" id="CP000448">
    <property type="protein sequence ID" value="ABI67416.1"/>
    <property type="molecule type" value="Genomic_DNA"/>
</dbReference>
<sequence length="443" mass="51205">MSNINCILYPPTVDFHYLVQRPQHLIKNFSELGVVSFFLNNPHLHEHQRRGIERINPYLFLFNGVEPTEFLRDIRPVVYYSATAHVDMIKKYRPSLVVFDSVDEPSDEFAGWRPYYHRAVATADIVITTSDKLYKMAKSINPRSFLVPNACDYEHFSPSTHLPIPADMRGINNPVIGYIGAIATWVDLELLDRVAARLPHFNFVMLGPLYNVSELPQRPNLHWLGFKDYKDLPAYAQAFDVGLIPFKLSSMTESVNPIKMWEYMAAGMPVVATALPEVYKLQELIYYSENEEEFIENIRRALATDNPFQRKQRMELARQNSWSARAVEILDLIENALAEKGIKKTEYRADGIMDTLLPDRAYTEFKEPFRTSLSPFQQVLVSPGSGFRYSIYPGKEYRDRDRVRNVWSRADSAFPAGDIAVVQKSGFRYYTQRHQKELGLYYG</sequence>
<gene>
    <name evidence="1" type="ordered locus">Swol_0058</name>
</gene>
<dbReference type="AlphaFoldDB" id="Q0B0T8"/>
<dbReference type="OrthoDB" id="9771846at2"/>
<dbReference type="Proteomes" id="UP000001968">
    <property type="component" value="Chromosome"/>
</dbReference>